<proteinExistence type="predicted"/>
<feature type="region of interest" description="Disordered" evidence="1">
    <location>
        <begin position="185"/>
        <end position="208"/>
    </location>
</feature>
<dbReference type="InterPro" id="IPR005302">
    <property type="entry name" value="MoCF_Sase_C"/>
</dbReference>
<dbReference type="OrthoDB" id="17255at2759"/>
<keyword evidence="4" id="KW-1185">Reference proteome</keyword>
<dbReference type="VEuPathDB" id="FungiDB:CLCR_00672"/>
<dbReference type="EMBL" id="LGRB01000021">
    <property type="protein sequence ID" value="OCT44150.1"/>
    <property type="molecule type" value="Genomic_DNA"/>
</dbReference>
<accession>A0A1C1C6K9</accession>
<feature type="compositionally biased region" description="Acidic residues" evidence="1">
    <location>
        <begin position="195"/>
        <end position="208"/>
    </location>
</feature>
<dbReference type="STRING" id="86049.A0A1C1C6K9"/>
<dbReference type="AlphaFoldDB" id="A0A1C1C6K9"/>
<evidence type="ECO:0000313" key="3">
    <source>
        <dbReference type="EMBL" id="OCT44150.1"/>
    </source>
</evidence>
<name>A0A1C1C6K9_9EURO</name>
<comment type="caution">
    <text evidence="3">The sequence shown here is derived from an EMBL/GenBank/DDBJ whole genome shotgun (WGS) entry which is preliminary data.</text>
</comment>
<evidence type="ECO:0000256" key="1">
    <source>
        <dbReference type="SAM" id="MobiDB-lite"/>
    </source>
</evidence>
<evidence type="ECO:0000259" key="2">
    <source>
        <dbReference type="PROSITE" id="PS51340"/>
    </source>
</evidence>
<dbReference type="GO" id="GO:0030170">
    <property type="term" value="F:pyridoxal phosphate binding"/>
    <property type="evidence" value="ECO:0007669"/>
    <property type="project" value="InterPro"/>
</dbReference>
<dbReference type="GO" id="GO:0030151">
    <property type="term" value="F:molybdenum ion binding"/>
    <property type="evidence" value="ECO:0007669"/>
    <property type="project" value="InterPro"/>
</dbReference>
<dbReference type="GO" id="GO:0003824">
    <property type="term" value="F:catalytic activity"/>
    <property type="evidence" value="ECO:0007669"/>
    <property type="project" value="InterPro"/>
</dbReference>
<organism evidence="3 4">
    <name type="scientific">Cladophialophora carrionii</name>
    <dbReference type="NCBI Taxonomy" id="86049"/>
    <lineage>
        <taxon>Eukaryota</taxon>
        <taxon>Fungi</taxon>
        <taxon>Dikarya</taxon>
        <taxon>Ascomycota</taxon>
        <taxon>Pezizomycotina</taxon>
        <taxon>Eurotiomycetes</taxon>
        <taxon>Chaetothyriomycetidae</taxon>
        <taxon>Chaetothyriales</taxon>
        <taxon>Herpotrichiellaceae</taxon>
        <taxon>Cladophialophora</taxon>
    </lineage>
</organism>
<dbReference type="VEuPathDB" id="FungiDB:G647_01085"/>
<dbReference type="Proteomes" id="UP000094526">
    <property type="component" value="Unassembled WGS sequence"/>
</dbReference>
<protein>
    <recommendedName>
        <fullName evidence="2">MOSC domain-containing protein</fullName>
    </recommendedName>
</protein>
<dbReference type="InterPro" id="IPR005303">
    <property type="entry name" value="MOCOS_middle"/>
</dbReference>
<dbReference type="SUPFAM" id="SSF141673">
    <property type="entry name" value="MOSC N-terminal domain-like"/>
    <property type="match status" value="1"/>
</dbReference>
<dbReference type="PROSITE" id="PS51340">
    <property type="entry name" value="MOSC"/>
    <property type="match status" value="1"/>
</dbReference>
<feature type="domain" description="MOSC" evidence="2">
    <location>
        <begin position="142"/>
        <end position="345"/>
    </location>
</feature>
<reference evidence="4" key="1">
    <citation type="submission" date="2015-07" db="EMBL/GenBank/DDBJ databases">
        <authorList>
            <person name="Teixeira M.M."/>
            <person name="Souza R.C."/>
            <person name="Almeida L.G."/>
            <person name="Vicente V.A."/>
            <person name="de Hoog S."/>
            <person name="Bocca A.L."/>
            <person name="de Almeida S.R."/>
            <person name="Vasconcelos A.T."/>
            <person name="Felipe M.S."/>
        </authorList>
    </citation>
    <scope>NUCLEOTIDE SEQUENCE [LARGE SCALE GENOMIC DNA]</scope>
    <source>
        <strain evidence="4">KSF</strain>
    </source>
</reference>
<dbReference type="Pfam" id="PF03476">
    <property type="entry name" value="MOSC_N"/>
    <property type="match status" value="1"/>
</dbReference>
<dbReference type="Pfam" id="PF03473">
    <property type="entry name" value="MOSC"/>
    <property type="match status" value="1"/>
</dbReference>
<evidence type="ECO:0000313" key="4">
    <source>
        <dbReference type="Proteomes" id="UP000094526"/>
    </source>
</evidence>
<gene>
    <name evidence="3" type="ORF">CLCR_00672</name>
</gene>
<sequence length="350" mass="39484">MTQTGLKHDRSFILIKDTEAHPSEHLTIKTLSTLCLFQPSIDSTPASGPFPRLRVTHTLSGSEIKFPLTPEPQTLRDAKEFTVEIFGTRGTGVDLGDDIAAWFSKHLEQKARLLYIGGGVDDGTGTATGMREIVAPKLIPRKPRPRTGLLSWFRGTEDDQDELHAQKIQFADAAPLLITTVASEEDAKSRVPVDADAEEGDYPNDDDDDVILRFRSNIHIDNTEPLRTDHRVNNDDDKEINLWSAPYAEEQWKTLHIMPSSRHEHSTPSPPPLRLDLVFNTVRCQSLNVDFRTGGLVAPQRQLYKLLAKDRRVNPAFPYRPCFGRYAFAEPFGRVVRVGDHVEVMEWIEK</sequence>